<dbReference type="PANTHER" id="PTHR43104:SF2">
    <property type="entry name" value="L-2-HYDROXYGLUTARATE DEHYDROGENASE, MITOCHONDRIAL"/>
    <property type="match status" value="1"/>
</dbReference>
<dbReference type="Pfam" id="PF01266">
    <property type="entry name" value="DAO"/>
    <property type="match status" value="1"/>
</dbReference>
<dbReference type="AlphaFoldDB" id="A0A1F7VC74"/>
<dbReference type="InterPro" id="IPR006076">
    <property type="entry name" value="FAD-dep_OxRdtase"/>
</dbReference>
<dbReference type="EMBL" id="MGEQ01000001">
    <property type="protein sequence ID" value="OGL88142.1"/>
    <property type="molecule type" value="Genomic_DNA"/>
</dbReference>
<gene>
    <name evidence="7" type="ORF">A3I41_00215</name>
</gene>
<proteinExistence type="inferred from homology"/>
<sequence length="438" mass="47993">MYDVIVVGGGVSGTALLWVLSHYSSAKRILFIERRKGVGMVNSNVTNNSQTLHKGDIESNYALDKALQVKWGADLLSAFVDEHLPHGKLVIPKQLIAVDHEIDELTTRFHAFKSHYPDIQLLDREGIAALEPKVMEGRDPNQKIASLYSPRGHAVNYHLLAEKFLELARQGGAEIDVLYNTSVQSIDRAAHGFNVKADGVIHSAKFVNVSAGSASLLFAHALGYEQDLALLPVAGSFYTNKRVGGLLQGKVYTMQNPKLPFAAVHGDPAVYNTDETRFGPTARPLPLLERDSWRTLAEFLDIGTITPRGIWSLLKIVCDPTIGKFAAWNMVFDLPWIGTHAFLRDARKIVPSLGIDDIMLDKGAGGVRGQPFSLVTGQIVKGRDRFIPKDAPIAFTLAPSPGASYCLGNAVELSRAIAERTSIQFDERRLLADLHPAM</sequence>
<dbReference type="SUPFAM" id="SSF51905">
    <property type="entry name" value="FAD/NAD(P)-binding domain"/>
    <property type="match status" value="1"/>
</dbReference>
<keyword evidence="3" id="KW-0274">FAD</keyword>
<evidence type="ECO:0000256" key="5">
    <source>
        <dbReference type="ARBA" id="ARBA00037941"/>
    </source>
</evidence>
<evidence type="ECO:0000256" key="1">
    <source>
        <dbReference type="ARBA" id="ARBA00001974"/>
    </source>
</evidence>
<accession>A0A1F7VC74</accession>
<keyword evidence="2" id="KW-0285">Flavoprotein</keyword>
<dbReference type="InterPro" id="IPR036188">
    <property type="entry name" value="FAD/NAD-bd_sf"/>
</dbReference>
<reference evidence="7 8" key="1">
    <citation type="journal article" date="2016" name="Nat. Commun.">
        <title>Thousands of microbial genomes shed light on interconnected biogeochemical processes in an aquifer system.</title>
        <authorList>
            <person name="Anantharaman K."/>
            <person name="Brown C.T."/>
            <person name="Hug L.A."/>
            <person name="Sharon I."/>
            <person name="Castelle C.J."/>
            <person name="Probst A.J."/>
            <person name="Thomas B.C."/>
            <person name="Singh A."/>
            <person name="Wilkins M.J."/>
            <person name="Karaoz U."/>
            <person name="Brodie E.L."/>
            <person name="Williams K.H."/>
            <person name="Hubbard S.S."/>
            <person name="Banfield J.F."/>
        </authorList>
    </citation>
    <scope>NUCLEOTIDE SEQUENCE [LARGE SCALE GENOMIC DNA]</scope>
</reference>
<evidence type="ECO:0000313" key="7">
    <source>
        <dbReference type="EMBL" id="OGL88142.1"/>
    </source>
</evidence>
<dbReference type="Gene3D" id="3.50.50.60">
    <property type="entry name" value="FAD/NAD(P)-binding domain"/>
    <property type="match status" value="1"/>
</dbReference>
<name>A0A1F7VC74_9BACT</name>
<comment type="similarity">
    <text evidence="5">Belongs to the L2HGDH family.</text>
</comment>
<keyword evidence="4" id="KW-0560">Oxidoreductase</keyword>
<dbReference type="GO" id="GO:0047545">
    <property type="term" value="F:(S)-2-hydroxyglutarate dehydrogenase activity"/>
    <property type="evidence" value="ECO:0007669"/>
    <property type="project" value="TreeGrafter"/>
</dbReference>
<comment type="cofactor">
    <cofactor evidence="1">
        <name>FAD</name>
        <dbReference type="ChEBI" id="CHEBI:57692"/>
    </cofactor>
</comment>
<dbReference type="PANTHER" id="PTHR43104">
    <property type="entry name" value="L-2-HYDROXYGLUTARATE DEHYDROGENASE, MITOCHONDRIAL"/>
    <property type="match status" value="1"/>
</dbReference>
<dbReference type="Gene3D" id="3.30.9.10">
    <property type="entry name" value="D-Amino Acid Oxidase, subunit A, domain 2"/>
    <property type="match status" value="1"/>
</dbReference>
<evidence type="ECO:0000256" key="2">
    <source>
        <dbReference type="ARBA" id="ARBA00022630"/>
    </source>
</evidence>
<evidence type="ECO:0000256" key="4">
    <source>
        <dbReference type="ARBA" id="ARBA00023002"/>
    </source>
</evidence>
<evidence type="ECO:0000259" key="6">
    <source>
        <dbReference type="Pfam" id="PF01266"/>
    </source>
</evidence>
<dbReference type="Proteomes" id="UP000176593">
    <property type="component" value="Unassembled WGS sequence"/>
</dbReference>
<protein>
    <recommendedName>
        <fullName evidence="6">FAD dependent oxidoreductase domain-containing protein</fullName>
    </recommendedName>
</protein>
<feature type="domain" description="FAD dependent oxidoreductase" evidence="6">
    <location>
        <begin position="3"/>
        <end position="368"/>
    </location>
</feature>
<comment type="caution">
    <text evidence="7">The sequence shown here is derived from an EMBL/GenBank/DDBJ whole genome shotgun (WGS) entry which is preliminary data.</text>
</comment>
<evidence type="ECO:0000256" key="3">
    <source>
        <dbReference type="ARBA" id="ARBA00022827"/>
    </source>
</evidence>
<organism evidence="7 8">
    <name type="scientific">Candidatus Uhrbacteria bacterium RIFCSPLOWO2_02_FULL_48_18</name>
    <dbReference type="NCBI Taxonomy" id="1802408"/>
    <lineage>
        <taxon>Bacteria</taxon>
        <taxon>Candidatus Uhriibacteriota</taxon>
    </lineage>
</organism>
<dbReference type="GO" id="GO:0005737">
    <property type="term" value="C:cytoplasm"/>
    <property type="evidence" value="ECO:0007669"/>
    <property type="project" value="TreeGrafter"/>
</dbReference>
<evidence type="ECO:0000313" key="8">
    <source>
        <dbReference type="Proteomes" id="UP000176593"/>
    </source>
</evidence>